<dbReference type="EMBL" id="KY092482">
    <property type="protein sequence ID" value="APD18683.1"/>
    <property type="molecule type" value="Genomic_DNA"/>
</dbReference>
<organism evidence="3 4">
    <name type="scientific">Streptomyces phage Mojorita</name>
    <dbReference type="NCBI Taxonomy" id="1920309"/>
    <lineage>
        <taxon>Viruses</taxon>
        <taxon>Duplodnaviria</taxon>
        <taxon>Heunggongvirae</taxon>
        <taxon>Uroviricota</taxon>
        <taxon>Caudoviricetes</taxon>
        <taxon>Picardvirus</taxon>
        <taxon>Picardvirus picard</taxon>
    </lineage>
</organism>
<protein>
    <recommendedName>
        <fullName evidence="2">DNA-binding phage zinc finger domain-containing protein</fullName>
    </recommendedName>
</protein>
<evidence type="ECO:0000313" key="3">
    <source>
        <dbReference type="EMBL" id="APD18683.1"/>
    </source>
</evidence>
<name>A0A1J0MCG8_9CAUD</name>
<dbReference type="Pfam" id="PF24623">
    <property type="entry name" value="Phage_zn_bind_8"/>
    <property type="match status" value="1"/>
</dbReference>
<dbReference type="Proteomes" id="UP000223242">
    <property type="component" value="Segment"/>
</dbReference>
<feature type="region of interest" description="Disordered" evidence="1">
    <location>
        <begin position="205"/>
        <end position="245"/>
    </location>
</feature>
<feature type="compositionally biased region" description="Basic and acidic residues" evidence="1">
    <location>
        <begin position="226"/>
        <end position="245"/>
    </location>
</feature>
<evidence type="ECO:0000313" key="4">
    <source>
        <dbReference type="Proteomes" id="UP000223242"/>
    </source>
</evidence>
<gene>
    <name evidence="3" type="ORF">SEA_MOJORITA_42</name>
</gene>
<evidence type="ECO:0000259" key="2">
    <source>
        <dbReference type="Pfam" id="PF24623"/>
    </source>
</evidence>
<reference evidence="4" key="1">
    <citation type="submission" date="2016-11" db="EMBL/GenBank/DDBJ databases">
        <authorList>
            <person name="Jaros S."/>
            <person name="Januszkiewicz K."/>
            <person name="Wedrychowicz H."/>
        </authorList>
    </citation>
    <scope>NUCLEOTIDE SEQUENCE [LARGE SCALE GENOMIC DNA]</scope>
</reference>
<dbReference type="InterPro" id="IPR056911">
    <property type="entry name" value="Phage_Znf_bind_put"/>
</dbReference>
<proteinExistence type="predicted"/>
<sequence length="245" mass="26667">MDRREIAALLAYVDRLDPGRAPTDRATAGERLEQWATLLAHVPATAQHPAGPDRSWDASQVAARHIGTSPYPIKPSDIGAPWETYRADVVGRHHDPAPPVDPDNEAAYRAALRHTRHAVAVGALPPAPQQAIEGRPSPIRAVRDAAAARRLAELGSYVPRTVAAELENFRPQRAARERLAVADMPDPLDVACTWCKAPKGRPCRIPRNAPGDDAISYRPMKNPHGSRVDDAAAHHARRQEQETAA</sequence>
<accession>A0A1J0MCG8</accession>
<feature type="domain" description="DNA-binding phage zinc finger" evidence="2">
    <location>
        <begin position="175"/>
        <end position="243"/>
    </location>
</feature>
<evidence type="ECO:0000256" key="1">
    <source>
        <dbReference type="SAM" id="MobiDB-lite"/>
    </source>
</evidence>